<dbReference type="Gene3D" id="3.30.70.330">
    <property type="match status" value="1"/>
</dbReference>
<dbReference type="InterPro" id="IPR035979">
    <property type="entry name" value="RBD_domain_sf"/>
</dbReference>
<keyword evidence="3" id="KW-1185">Reference proteome</keyword>
<accession>A0A4Y7KNH4</accession>
<name>A0A4Y7KNH4_PAPSO</name>
<dbReference type="GO" id="GO:0003676">
    <property type="term" value="F:nucleic acid binding"/>
    <property type="evidence" value="ECO:0007669"/>
    <property type="project" value="InterPro"/>
</dbReference>
<feature type="domain" description="RDR1/2-like RRM" evidence="1">
    <location>
        <begin position="4"/>
        <end position="87"/>
    </location>
</feature>
<proteinExistence type="predicted"/>
<dbReference type="Gramene" id="RZC74894">
    <property type="protein sequence ID" value="RZC74894"/>
    <property type="gene ID" value="C5167_050386"/>
</dbReference>
<dbReference type="InterPro" id="IPR058763">
    <property type="entry name" value="RRM_RDR1/2-like"/>
</dbReference>
<dbReference type="InterPro" id="IPR012677">
    <property type="entry name" value="Nucleotide-bd_a/b_plait_sf"/>
</dbReference>
<organism evidence="2 3">
    <name type="scientific">Papaver somniferum</name>
    <name type="common">Opium poppy</name>
    <dbReference type="NCBI Taxonomy" id="3469"/>
    <lineage>
        <taxon>Eukaryota</taxon>
        <taxon>Viridiplantae</taxon>
        <taxon>Streptophyta</taxon>
        <taxon>Embryophyta</taxon>
        <taxon>Tracheophyta</taxon>
        <taxon>Spermatophyta</taxon>
        <taxon>Magnoliopsida</taxon>
        <taxon>Ranunculales</taxon>
        <taxon>Papaveraceae</taxon>
        <taxon>Papaveroideae</taxon>
        <taxon>Papaver</taxon>
    </lineage>
</organism>
<dbReference type="STRING" id="3469.A0A4Y7KNH4"/>
<dbReference type="Pfam" id="PF26250">
    <property type="entry name" value="RRM_RdRP1_2"/>
    <property type="match status" value="1"/>
</dbReference>
<reference evidence="2 3" key="1">
    <citation type="journal article" date="2018" name="Science">
        <title>The opium poppy genome and morphinan production.</title>
        <authorList>
            <person name="Guo L."/>
            <person name="Winzer T."/>
            <person name="Yang X."/>
            <person name="Li Y."/>
            <person name="Ning Z."/>
            <person name="He Z."/>
            <person name="Teodor R."/>
            <person name="Lu Y."/>
            <person name="Bowser T.A."/>
            <person name="Graham I.A."/>
            <person name="Ye K."/>
        </authorList>
    </citation>
    <scope>NUCLEOTIDE SEQUENCE [LARGE SCALE GENOMIC DNA]</scope>
    <source>
        <strain evidence="3">cv. HN1</strain>
        <tissue evidence="2">Leaves</tissue>
    </source>
</reference>
<dbReference type="AlphaFoldDB" id="A0A4Y7KNH4"/>
<evidence type="ECO:0000313" key="3">
    <source>
        <dbReference type="Proteomes" id="UP000316621"/>
    </source>
</evidence>
<dbReference type="SUPFAM" id="SSF54928">
    <property type="entry name" value="RNA-binding domain, RBD"/>
    <property type="match status" value="1"/>
</dbReference>
<dbReference type="EMBL" id="CM010722">
    <property type="protein sequence ID" value="RZC74894.1"/>
    <property type="molecule type" value="Genomic_DNA"/>
</dbReference>
<dbReference type="Proteomes" id="UP000316621">
    <property type="component" value="Chromosome 8"/>
</dbReference>
<gene>
    <name evidence="2" type="ORF">C5167_050386</name>
</gene>
<evidence type="ECO:0000313" key="2">
    <source>
        <dbReference type="EMBL" id="RZC74894.1"/>
    </source>
</evidence>
<protein>
    <recommendedName>
        <fullName evidence="1">RDR1/2-like RRM domain-containing protein</fullName>
    </recommendedName>
</protein>
<evidence type="ECO:0000259" key="1">
    <source>
        <dbReference type="Pfam" id="PF26250"/>
    </source>
</evidence>
<sequence>MGKTIHIYGFPSYVTAELIKDFLENYTGKGTVYALQVTIPKNKGPNPRVFADIQFTSRQNAEYMSLLINRPQRLYFGNSSPKGFNVQSQGSNSTFWMPGFK</sequence>